<feature type="region of interest" description="Disordered" evidence="1">
    <location>
        <begin position="193"/>
        <end position="246"/>
    </location>
</feature>
<sequence length="639" mass="74018">MPAVLRTRSKESSAEQKPAPRARTRSKRGRRGRGDDDEEGEEDEDDEESDGGYDEVGGDYDEYASRSKLANNRPFEIVAGLPSSLDMPNYNSSLTHPLSVKDSGVLYDSLVGSRRTWIHGEMFDLYWRRPKRIINEATPTPTPAPAMESPSSGGIPLIRDKMQKMCDCIMNGGPHSFKVRLFILKNDKIEQKWQEEQDSRKREKELKRKNDAEAKKTRMEERKRQQLQKKLAKEQKLQLQKENKAKQKLEQEALRLKRKEELKKLKEQNKNKQASPSSMHDPRMIMNLNLMAQEDPNLNTLMETVAKGLANNDQLEEFKKFIEIAKRRSVQENLSNHRSPTAIVRPPAPSRDKDVPEANRLNSITLVKSSKPTTTTTTTTSESQPKNDDDVKKQPSNEDTNTADTPQVKVKAEEEDVKEKASKKKEENPTVPKRKRRNHAQKEDKDMQLTAFQQKYVHGAEIILEFLEFTHSRYYLPKKSIVEFLEDTGEILISWIVVHNFKEIEKFKTRKLKSKSKSKSKPKPQEDDTKQEPGLEKEPEEEPDFNPLFEDDCPIPLYTPMTVKISGIHKRFNQIIQNSVSPMDQVVKEMEKILEIGTRLSGYNLWYQLDGYDDEALSESLRFELNEWEHTMRSKRHKR</sequence>
<feature type="compositionally biased region" description="Basic and acidic residues" evidence="1">
    <location>
        <begin position="193"/>
        <end position="224"/>
    </location>
</feature>
<organism evidence="4 5">
    <name type="scientific">Saccharomyces uvarum</name>
    <name type="common">Yeast</name>
    <name type="synonym">Saccharomyces bayanus var. uvarum</name>
    <dbReference type="NCBI Taxonomy" id="230603"/>
    <lineage>
        <taxon>Eukaryota</taxon>
        <taxon>Fungi</taxon>
        <taxon>Dikarya</taxon>
        <taxon>Ascomycota</taxon>
        <taxon>Saccharomycotina</taxon>
        <taxon>Saccharomycetes</taxon>
        <taxon>Saccharomycetales</taxon>
        <taxon>Saccharomycetaceae</taxon>
        <taxon>Saccharomyces</taxon>
    </lineage>
</organism>
<feature type="compositionally biased region" description="Acidic residues" evidence="1">
    <location>
        <begin position="35"/>
        <end position="60"/>
    </location>
</feature>
<feature type="compositionally biased region" description="Basic residues" evidence="1">
    <location>
        <begin position="20"/>
        <end position="31"/>
    </location>
</feature>
<name>A0AA35JBK8_SACUV</name>
<proteinExistence type="predicted"/>
<dbReference type="EMBL" id="OX365912">
    <property type="protein sequence ID" value="CAI4054317.1"/>
    <property type="molecule type" value="Genomic_DNA"/>
</dbReference>
<feature type="domain" description="SWR1-complex protein 3" evidence="2">
    <location>
        <begin position="73"/>
        <end position="188"/>
    </location>
</feature>
<feature type="domain" description="Swc3 C-terminal" evidence="3">
    <location>
        <begin position="445"/>
        <end position="629"/>
    </location>
</feature>
<feature type="compositionally biased region" description="Polar residues" evidence="1">
    <location>
        <begin position="360"/>
        <end position="372"/>
    </location>
</feature>
<gene>
    <name evidence="4" type="primary">SUVC01G0590</name>
    <name evidence="4" type="ORF">SUVC_01G0590</name>
</gene>
<dbReference type="PANTHER" id="PTHR28108">
    <property type="entry name" value="SWR1-COMPLEX PROTEIN 3"/>
    <property type="match status" value="1"/>
</dbReference>
<evidence type="ECO:0008006" key="6">
    <source>
        <dbReference type="Google" id="ProtNLM"/>
    </source>
</evidence>
<dbReference type="InterPro" id="IPR037651">
    <property type="entry name" value="Swc3"/>
</dbReference>
<evidence type="ECO:0000259" key="3">
    <source>
        <dbReference type="Pfam" id="PF26242"/>
    </source>
</evidence>
<protein>
    <recommendedName>
        <fullName evidence="6">SWR1-complex protein 3</fullName>
    </recommendedName>
</protein>
<dbReference type="Proteomes" id="UP001162090">
    <property type="component" value="Chromosome 1"/>
</dbReference>
<dbReference type="InterPro" id="IPR057558">
    <property type="entry name" value="Swc3_dom"/>
</dbReference>
<feature type="compositionally biased region" description="Basic and acidic residues" evidence="1">
    <location>
        <begin position="523"/>
        <end position="537"/>
    </location>
</feature>
<feature type="region of interest" description="Disordered" evidence="1">
    <location>
        <begin position="512"/>
        <end position="549"/>
    </location>
</feature>
<feature type="region of interest" description="Disordered" evidence="1">
    <location>
        <begin position="332"/>
        <end position="446"/>
    </location>
</feature>
<feature type="compositionally biased region" description="Basic and acidic residues" evidence="1">
    <location>
        <begin position="385"/>
        <end position="396"/>
    </location>
</feature>
<dbReference type="Pfam" id="PF24707">
    <property type="entry name" value="Swc3"/>
    <property type="match status" value="1"/>
</dbReference>
<reference evidence="4" key="1">
    <citation type="submission" date="2022-10" db="EMBL/GenBank/DDBJ databases">
        <authorList>
            <person name="Byrne P K."/>
        </authorList>
    </citation>
    <scope>NUCLEOTIDE SEQUENCE</scope>
    <source>
        <strain evidence="4">CBS7001</strain>
    </source>
</reference>
<dbReference type="GO" id="GO:0140849">
    <property type="term" value="F:ATP-dependent H2AZ histone chaperone activity"/>
    <property type="evidence" value="ECO:0007669"/>
    <property type="project" value="InterPro"/>
</dbReference>
<feature type="region of interest" description="Disordered" evidence="1">
    <location>
        <begin position="1"/>
        <end position="60"/>
    </location>
</feature>
<accession>A0AA35JBK8</accession>
<dbReference type="AlphaFoldDB" id="A0AA35JBK8"/>
<evidence type="ECO:0000259" key="2">
    <source>
        <dbReference type="Pfam" id="PF24707"/>
    </source>
</evidence>
<dbReference type="Pfam" id="PF26242">
    <property type="entry name" value="Swc3_C"/>
    <property type="match status" value="1"/>
</dbReference>
<dbReference type="InterPro" id="IPR058986">
    <property type="entry name" value="Swc3_C"/>
</dbReference>
<dbReference type="PANTHER" id="PTHR28108:SF1">
    <property type="entry name" value="SWR1-COMPLEX PROTEIN 3"/>
    <property type="match status" value="1"/>
</dbReference>
<evidence type="ECO:0000256" key="1">
    <source>
        <dbReference type="SAM" id="MobiDB-lite"/>
    </source>
</evidence>
<evidence type="ECO:0000313" key="4">
    <source>
        <dbReference type="EMBL" id="CAI4054317.1"/>
    </source>
</evidence>
<feature type="compositionally biased region" description="Basic and acidic residues" evidence="1">
    <location>
        <begin position="417"/>
        <end position="428"/>
    </location>
</feature>
<dbReference type="GO" id="GO:0000812">
    <property type="term" value="C:Swr1 complex"/>
    <property type="evidence" value="ECO:0007669"/>
    <property type="project" value="InterPro"/>
</dbReference>
<feature type="compositionally biased region" description="Basic residues" evidence="1">
    <location>
        <begin position="512"/>
        <end position="522"/>
    </location>
</feature>
<evidence type="ECO:0000313" key="5">
    <source>
        <dbReference type="Proteomes" id="UP001162090"/>
    </source>
</evidence>
<feature type="compositionally biased region" description="Basic and acidic residues" evidence="1">
    <location>
        <begin position="231"/>
        <end position="246"/>
    </location>
</feature>
<feature type="compositionally biased region" description="Acidic residues" evidence="1">
    <location>
        <begin position="538"/>
        <end position="549"/>
    </location>
</feature>